<accession>A0AA38VTA0</accession>
<feature type="region of interest" description="Disordered" evidence="4">
    <location>
        <begin position="54"/>
        <end position="147"/>
    </location>
</feature>
<dbReference type="PANTHER" id="PTHR46983">
    <property type="entry name" value="CYSTEINE AND HISTIDINE-RICH DOMAIN-CONTAINING PROTEIN 1"/>
    <property type="match status" value="1"/>
</dbReference>
<dbReference type="AlphaFoldDB" id="A0AA38VTA0"/>
<feature type="compositionally biased region" description="Basic and acidic residues" evidence="4">
    <location>
        <begin position="58"/>
        <end position="76"/>
    </location>
</feature>
<feature type="compositionally biased region" description="Basic and acidic residues" evidence="4">
    <location>
        <begin position="137"/>
        <end position="147"/>
    </location>
</feature>
<sequence length="325" mass="35969">MAQKCVHQGCGKQFTDADEVCKYHPGPPIFHEGQKGWKCCKPRVLTFEEFMSIPPCTEGKHSTTDLPPKIEKRESEQLPDQQAPQGLPAPPPRAPITVGQVSSTPPPPPPESEDDDPSLEIPDGRTCRRRGCGATYDKSKGRSDDEKCVHHPGAPIFHEGSKGYSCCKRRVLEFDQFMKIEGCKTSNRHLFVGSGKEEAEKARRLAENGGEEVLDTVRTDFYQTPSSVIASFFLKKIDKDRAKVAFDAQNLDLDLPTTDAPTPKRYKKVVPLWGPIDTAKSSFKVLGTKLEVTLVKTDGSSWPVLRSDDRPTGEILQVGRAGRVQ</sequence>
<dbReference type="InterPro" id="IPR007052">
    <property type="entry name" value="CS_dom"/>
</dbReference>
<reference evidence="7" key="1">
    <citation type="submission" date="2022-07" db="EMBL/GenBank/DDBJ databases">
        <title>Fungi with potential for degradation of polypropylene.</title>
        <authorList>
            <person name="Gostincar C."/>
        </authorList>
    </citation>
    <scope>NUCLEOTIDE SEQUENCE</scope>
    <source>
        <strain evidence="7">EXF-13287</strain>
    </source>
</reference>
<evidence type="ECO:0000259" key="5">
    <source>
        <dbReference type="PROSITE" id="PS51203"/>
    </source>
</evidence>
<dbReference type="Gene3D" id="2.60.40.790">
    <property type="match status" value="1"/>
</dbReference>
<evidence type="ECO:0000256" key="2">
    <source>
        <dbReference type="ARBA" id="ARBA00022737"/>
    </source>
</evidence>
<evidence type="ECO:0000256" key="3">
    <source>
        <dbReference type="ARBA" id="ARBA00022833"/>
    </source>
</evidence>
<dbReference type="InterPro" id="IPR039790">
    <property type="entry name" value="CHRD1"/>
</dbReference>
<organism evidence="7 8">
    <name type="scientific">Coniochaeta hoffmannii</name>
    <dbReference type="NCBI Taxonomy" id="91930"/>
    <lineage>
        <taxon>Eukaryota</taxon>
        <taxon>Fungi</taxon>
        <taxon>Dikarya</taxon>
        <taxon>Ascomycota</taxon>
        <taxon>Pezizomycotina</taxon>
        <taxon>Sordariomycetes</taxon>
        <taxon>Sordariomycetidae</taxon>
        <taxon>Coniochaetales</taxon>
        <taxon>Coniochaetaceae</taxon>
        <taxon>Coniochaeta</taxon>
    </lineage>
</organism>
<keyword evidence="8" id="KW-1185">Reference proteome</keyword>
<dbReference type="Pfam" id="PF04969">
    <property type="entry name" value="CS"/>
    <property type="match status" value="1"/>
</dbReference>
<dbReference type="PANTHER" id="PTHR46983:SF3">
    <property type="entry name" value="CHPADIPLOID STATE MAINTENANCE PROTEIN CHPA"/>
    <property type="match status" value="1"/>
</dbReference>
<dbReference type="CDD" id="cd06466">
    <property type="entry name" value="p23_CS_SGT1_like"/>
    <property type="match status" value="1"/>
</dbReference>
<dbReference type="Gene3D" id="4.10.1130.20">
    <property type="match status" value="2"/>
</dbReference>
<proteinExistence type="predicted"/>
<dbReference type="GO" id="GO:0046872">
    <property type="term" value="F:metal ion binding"/>
    <property type="evidence" value="ECO:0007669"/>
    <property type="project" value="UniProtKB-KW"/>
</dbReference>
<evidence type="ECO:0000313" key="7">
    <source>
        <dbReference type="EMBL" id="KAJ9164641.1"/>
    </source>
</evidence>
<dbReference type="Pfam" id="PF04968">
    <property type="entry name" value="CHORD"/>
    <property type="match status" value="2"/>
</dbReference>
<name>A0AA38VTA0_9PEZI</name>
<evidence type="ECO:0000256" key="4">
    <source>
        <dbReference type="SAM" id="MobiDB-lite"/>
    </source>
</evidence>
<evidence type="ECO:0000313" key="8">
    <source>
        <dbReference type="Proteomes" id="UP001174691"/>
    </source>
</evidence>
<dbReference type="PROSITE" id="PS51203">
    <property type="entry name" value="CS"/>
    <property type="match status" value="1"/>
</dbReference>
<dbReference type="InterPro" id="IPR007051">
    <property type="entry name" value="CHORD_dom"/>
</dbReference>
<dbReference type="EMBL" id="JANBVN010000011">
    <property type="protein sequence ID" value="KAJ9164641.1"/>
    <property type="molecule type" value="Genomic_DNA"/>
</dbReference>
<comment type="caution">
    <text evidence="7">The sequence shown here is derived from an EMBL/GenBank/DDBJ whole genome shotgun (WGS) entry which is preliminary data.</text>
</comment>
<feature type="domain" description="CHORD" evidence="6">
    <location>
        <begin position="5"/>
        <end position="61"/>
    </location>
</feature>
<evidence type="ECO:0000256" key="1">
    <source>
        <dbReference type="ARBA" id="ARBA00022723"/>
    </source>
</evidence>
<keyword evidence="3" id="KW-0862">Zinc</keyword>
<feature type="domain" description="CS" evidence="5">
    <location>
        <begin position="214"/>
        <end position="306"/>
    </location>
</feature>
<dbReference type="SUPFAM" id="SSF49764">
    <property type="entry name" value="HSP20-like chaperones"/>
    <property type="match status" value="1"/>
</dbReference>
<evidence type="ECO:0000259" key="6">
    <source>
        <dbReference type="PROSITE" id="PS51401"/>
    </source>
</evidence>
<feature type="domain" description="CHORD" evidence="6">
    <location>
        <begin position="127"/>
        <end position="189"/>
    </location>
</feature>
<dbReference type="PROSITE" id="PS51401">
    <property type="entry name" value="CHORD"/>
    <property type="match status" value="2"/>
</dbReference>
<dbReference type="Proteomes" id="UP001174691">
    <property type="component" value="Unassembled WGS sequence"/>
</dbReference>
<gene>
    <name evidence="7" type="ORF">NKR19_g1259</name>
</gene>
<protein>
    <submittedName>
        <fullName evidence="7">Phosphoenolpyruvate/pyruvate domain-containing protein</fullName>
    </submittedName>
</protein>
<keyword evidence="2" id="KW-0677">Repeat</keyword>
<dbReference type="InterPro" id="IPR008978">
    <property type="entry name" value="HSP20-like_chaperone"/>
</dbReference>
<keyword evidence="1" id="KW-0479">Metal-binding</keyword>